<sequence length="82" mass="9166">MRASHEAAALATKQDVAALEQRVDSKFDLLRNEIRDLRKDNELLRKGVEARFEVLRAEMAAIKWGLGIIGAGIVAILVKTFF</sequence>
<evidence type="ECO:0000313" key="2">
    <source>
        <dbReference type="EMBL" id="CCD29744.1"/>
    </source>
</evidence>
<evidence type="ECO:0000313" key="3">
    <source>
        <dbReference type="Proteomes" id="UP000054051"/>
    </source>
</evidence>
<proteinExistence type="predicted"/>
<comment type="caution">
    <text evidence="2">The sequence shown here is derived from an EMBL/GenBank/DDBJ whole genome shotgun (WGS) entry which is preliminary data.</text>
</comment>
<gene>
    <name evidence="2" type="ORF">CAGGBEG34_290038</name>
</gene>
<name>G2JAE3_9BURK</name>
<accession>G2JAE3</accession>
<feature type="transmembrane region" description="Helical" evidence="1">
    <location>
        <begin position="61"/>
        <end position="81"/>
    </location>
</feature>
<reference evidence="2 3" key="1">
    <citation type="submission" date="2011-08" db="EMBL/GenBank/DDBJ databases">
        <title>The genome of the obligate endobacterium of an arbuscular mycorrhizal fungus reveals an interphylum network of nutritional interactions.</title>
        <authorList>
            <person name="Ghignone S."/>
            <person name="Salvioli A."/>
            <person name="Anca I."/>
            <person name="Lumini E."/>
            <person name="Ortu G."/>
            <person name="Petiti L."/>
            <person name="Cruveiller S."/>
            <person name="Bianciotto V."/>
            <person name="Piffanelli P."/>
            <person name="Lanfranco L."/>
            <person name="Bonfante P."/>
        </authorList>
    </citation>
    <scope>NUCLEOTIDE SEQUENCE [LARGE SCALE GENOMIC DNA]</scope>
    <source>
        <strain evidence="2 3">BEG34</strain>
    </source>
</reference>
<keyword evidence="1" id="KW-1133">Transmembrane helix</keyword>
<protein>
    <submittedName>
        <fullName evidence="2">Uncharacterized protein</fullName>
    </submittedName>
</protein>
<organism evidence="2 3">
    <name type="scientific">Candidatus Glomeribacter gigasporarum BEG34</name>
    <dbReference type="NCBI Taxonomy" id="1070319"/>
    <lineage>
        <taxon>Bacteria</taxon>
        <taxon>Pseudomonadati</taxon>
        <taxon>Pseudomonadota</taxon>
        <taxon>Betaproteobacteria</taxon>
        <taxon>Burkholderiales</taxon>
        <taxon>Burkholderiaceae</taxon>
        <taxon>Candidatus Glomeribacter</taxon>
    </lineage>
</organism>
<keyword evidence="1" id="KW-0472">Membrane</keyword>
<dbReference type="Proteomes" id="UP000054051">
    <property type="component" value="Unassembled WGS sequence"/>
</dbReference>
<dbReference type="EMBL" id="CAFB01000046">
    <property type="protein sequence ID" value="CCD29744.1"/>
    <property type="molecule type" value="Genomic_DNA"/>
</dbReference>
<keyword evidence="1" id="KW-0812">Transmembrane</keyword>
<keyword evidence="3" id="KW-1185">Reference proteome</keyword>
<evidence type="ECO:0000256" key="1">
    <source>
        <dbReference type="SAM" id="Phobius"/>
    </source>
</evidence>
<dbReference type="AlphaFoldDB" id="G2JAE3"/>
<dbReference type="Gene3D" id="1.20.58.130">
    <property type="match status" value="1"/>
</dbReference>